<dbReference type="OrthoDB" id="7488837at2"/>
<feature type="domain" description="Plasmid replication protein C N-terminal" evidence="2">
    <location>
        <begin position="18"/>
        <end position="161"/>
    </location>
</feature>
<dbReference type="AlphaFoldDB" id="A0A132C396"/>
<evidence type="ECO:0000259" key="2">
    <source>
        <dbReference type="Pfam" id="PF03428"/>
    </source>
</evidence>
<evidence type="ECO:0000313" key="5">
    <source>
        <dbReference type="Proteomes" id="UP000068382"/>
    </source>
</evidence>
<reference evidence="4 5" key="1">
    <citation type="submission" date="2015-12" db="EMBL/GenBank/DDBJ databases">
        <title>Genome sequence of the marine Rhodobacteraceae strain O3.65, Candidatus Tritonibacter horizontis.</title>
        <authorList>
            <person name="Poehlein A."/>
            <person name="Giebel H.A."/>
            <person name="Voget S."/>
            <person name="Brinkhoff T."/>
        </authorList>
    </citation>
    <scope>NUCLEOTIDE SEQUENCE [LARGE SCALE GENOMIC DNA]</scope>
    <source>
        <strain evidence="4 5">O3.65</strain>
    </source>
</reference>
<gene>
    <name evidence="4" type="ORF">TRIHO_06280</name>
</gene>
<feature type="compositionally biased region" description="Basic and acidic residues" evidence="1">
    <location>
        <begin position="219"/>
        <end position="242"/>
    </location>
</feature>
<evidence type="ECO:0000259" key="3">
    <source>
        <dbReference type="Pfam" id="PF11800"/>
    </source>
</evidence>
<dbReference type="InterPro" id="IPR047611">
    <property type="entry name" value="RepABC_RepC"/>
</dbReference>
<dbReference type="NCBIfam" id="NF040974">
    <property type="entry name" value="RepABC_RepC"/>
    <property type="match status" value="1"/>
</dbReference>
<dbReference type="EMBL" id="LPUY01000012">
    <property type="protein sequence ID" value="KUP94702.1"/>
    <property type="molecule type" value="Genomic_DNA"/>
</dbReference>
<dbReference type="Pfam" id="PF11800">
    <property type="entry name" value="RP-C_C"/>
    <property type="match status" value="1"/>
</dbReference>
<dbReference type="Pfam" id="PF03428">
    <property type="entry name" value="RP-C"/>
    <property type="match status" value="1"/>
</dbReference>
<dbReference type="InterPro" id="IPR005090">
    <property type="entry name" value="RepC_N"/>
</dbReference>
<evidence type="ECO:0000256" key="1">
    <source>
        <dbReference type="SAM" id="MobiDB-lite"/>
    </source>
</evidence>
<comment type="caution">
    <text evidence="4">The sequence shown here is derived from an EMBL/GenBank/DDBJ whole genome shotgun (WGS) entry which is preliminary data.</text>
</comment>
<dbReference type="RefSeq" id="WP_068240306.1">
    <property type="nucleotide sequence ID" value="NZ_LPUY01000012.1"/>
</dbReference>
<feature type="domain" description="Plasmid replication protein C C-terminal" evidence="3">
    <location>
        <begin position="257"/>
        <end position="353"/>
    </location>
</feature>
<dbReference type="InterPro" id="IPR036388">
    <property type="entry name" value="WH-like_DNA-bd_sf"/>
</dbReference>
<sequence>MSNDTRTVTGVAELCALPPVDKWQILDALGAAADEFGLNHRTLAVLRALISFLPQREIRAERHSTIVFPSNRSLSDRLHGMPESTLRRHLARLVELGVVSRHDSANRKRFARRAASVAYGFDLSPLAVHADHITTTARDAQTLALTCQALRDEIAALRRALLDHGIAADDAALNVCRQHLRRKLSQHQLCDLRDQLQHRLTQLQQPAQITSKLSARNSQNERHIQTESKSDSDSEATVDKSEVSPPTAASPTPPPRLAEVLGSCKEYKSYFPEPPRSWSDLHRMVGRLVPMIGIETPVYWQAQRAMGREAAAATVLCMLERLPQIRNPGGYLRRLSQRAENGVFNLAPMLQALGRSENCQLTISPKPRF</sequence>
<dbReference type="Proteomes" id="UP000068382">
    <property type="component" value="Unassembled WGS sequence"/>
</dbReference>
<accession>A0A132C396</accession>
<dbReference type="InterPro" id="IPR021760">
    <property type="entry name" value="RepC_C"/>
</dbReference>
<feature type="region of interest" description="Disordered" evidence="1">
    <location>
        <begin position="210"/>
        <end position="255"/>
    </location>
</feature>
<dbReference type="Gene3D" id="1.10.10.10">
    <property type="entry name" value="Winged helix-like DNA-binding domain superfamily/Winged helix DNA-binding domain"/>
    <property type="match status" value="1"/>
</dbReference>
<dbReference type="PATRIC" id="fig|1768241.3.peg.645"/>
<protein>
    <submittedName>
        <fullName evidence="4">Uncharacterized protein</fullName>
    </submittedName>
</protein>
<keyword evidence="5" id="KW-1185">Reference proteome</keyword>
<name>A0A132C396_9RHOB</name>
<proteinExistence type="predicted"/>
<dbReference type="InterPro" id="IPR036390">
    <property type="entry name" value="WH_DNA-bd_sf"/>
</dbReference>
<organism evidence="4 5">
    <name type="scientific">Tritonibacter horizontis</name>
    <dbReference type="NCBI Taxonomy" id="1768241"/>
    <lineage>
        <taxon>Bacteria</taxon>
        <taxon>Pseudomonadati</taxon>
        <taxon>Pseudomonadota</taxon>
        <taxon>Alphaproteobacteria</taxon>
        <taxon>Rhodobacterales</taxon>
        <taxon>Paracoccaceae</taxon>
        <taxon>Tritonibacter</taxon>
    </lineage>
</organism>
<dbReference type="SUPFAM" id="SSF46785">
    <property type="entry name" value="Winged helix' DNA-binding domain"/>
    <property type="match status" value="1"/>
</dbReference>
<evidence type="ECO:0000313" key="4">
    <source>
        <dbReference type="EMBL" id="KUP94702.1"/>
    </source>
</evidence>